<keyword evidence="3" id="KW-0813">Transport</keyword>
<accession>A0A917WGH8</accession>
<dbReference type="InterPro" id="IPR052017">
    <property type="entry name" value="TSUP"/>
</dbReference>
<evidence type="ECO:0000256" key="3">
    <source>
        <dbReference type="ARBA" id="ARBA00022448"/>
    </source>
</evidence>
<keyword evidence="10" id="KW-1185">Reference proteome</keyword>
<protein>
    <recommendedName>
        <fullName evidence="8">Probable membrane transporter protein</fullName>
    </recommendedName>
</protein>
<keyword evidence="6 8" id="KW-1133">Transmembrane helix</keyword>
<evidence type="ECO:0000256" key="6">
    <source>
        <dbReference type="ARBA" id="ARBA00022989"/>
    </source>
</evidence>
<feature type="transmembrane region" description="Helical" evidence="8">
    <location>
        <begin position="73"/>
        <end position="93"/>
    </location>
</feature>
<evidence type="ECO:0000256" key="4">
    <source>
        <dbReference type="ARBA" id="ARBA00022475"/>
    </source>
</evidence>
<evidence type="ECO:0000256" key="2">
    <source>
        <dbReference type="ARBA" id="ARBA00009142"/>
    </source>
</evidence>
<evidence type="ECO:0000313" key="9">
    <source>
        <dbReference type="EMBL" id="GGM02093.1"/>
    </source>
</evidence>
<gene>
    <name evidence="9" type="ORF">GCM10011594_22740</name>
</gene>
<evidence type="ECO:0000256" key="8">
    <source>
        <dbReference type="RuleBase" id="RU363041"/>
    </source>
</evidence>
<dbReference type="EMBL" id="BMNA01000004">
    <property type="protein sequence ID" value="GGM02093.1"/>
    <property type="molecule type" value="Genomic_DNA"/>
</dbReference>
<dbReference type="PANTHER" id="PTHR30269:SF0">
    <property type="entry name" value="MEMBRANE TRANSPORTER PROTEIN YFCA-RELATED"/>
    <property type="match status" value="1"/>
</dbReference>
<comment type="subcellular location">
    <subcellularLocation>
        <location evidence="1 8">Cell membrane</location>
        <topology evidence="1 8">Multi-pass membrane protein</topology>
    </subcellularLocation>
</comment>
<reference evidence="9" key="2">
    <citation type="submission" date="2020-09" db="EMBL/GenBank/DDBJ databases">
        <authorList>
            <person name="Sun Q."/>
            <person name="Zhou Y."/>
        </authorList>
    </citation>
    <scope>NUCLEOTIDE SEQUENCE</scope>
    <source>
        <strain evidence="9">CGMCC 4.7308</strain>
    </source>
</reference>
<feature type="transmembrane region" description="Helical" evidence="8">
    <location>
        <begin position="99"/>
        <end position="117"/>
    </location>
</feature>
<feature type="transmembrane region" description="Helical" evidence="8">
    <location>
        <begin position="42"/>
        <end position="61"/>
    </location>
</feature>
<dbReference type="RefSeq" id="WP_188941650.1">
    <property type="nucleotide sequence ID" value="NZ_BMNA01000004.1"/>
</dbReference>
<keyword evidence="5 8" id="KW-0812">Transmembrane</keyword>
<dbReference type="Pfam" id="PF01925">
    <property type="entry name" value="TauE"/>
    <property type="match status" value="1"/>
</dbReference>
<organism evidence="9 10">
    <name type="scientific">Nakamurella endophytica</name>
    <dbReference type="NCBI Taxonomy" id="1748367"/>
    <lineage>
        <taxon>Bacteria</taxon>
        <taxon>Bacillati</taxon>
        <taxon>Actinomycetota</taxon>
        <taxon>Actinomycetes</taxon>
        <taxon>Nakamurellales</taxon>
        <taxon>Nakamurellaceae</taxon>
        <taxon>Nakamurella</taxon>
    </lineage>
</organism>
<keyword evidence="7 8" id="KW-0472">Membrane</keyword>
<comment type="similarity">
    <text evidence="2 8">Belongs to the 4-toluene sulfonate uptake permease (TSUP) (TC 2.A.102) family.</text>
</comment>
<evidence type="ECO:0000256" key="1">
    <source>
        <dbReference type="ARBA" id="ARBA00004651"/>
    </source>
</evidence>
<evidence type="ECO:0000256" key="5">
    <source>
        <dbReference type="ARBA" id="ARBA00022692"/>
    </source>
</evidence>
<dbReference type="GO" id="GO:0005886">
    <property type="term" value="C:plasma membrane"/>
    <property type="evidence" value="ECO:0007669"/>
    <property type="project" value="UniProtKB-SubCell"/>
</dbReference>
<sequence length="255" mass="25402">MTLWQLVLLAVAGVGAGVIGSTAGLASLVSFPALLALGLPPVVANVTNTVALIGSSVGSVSRSRAELRGLGGAVRRAVPLAVLGGAVGGTLLLTTPSSAFDVVVPYLVALASVLLLAAPRIRTLRSAATHPERPRPAAHTGPVVAGGLFLAYVYGGYFGAAAGVMVLALLVVGTDLVLPRATALRNLLMGAANATAAVLFAVSGDVRWAAVLPLGIGCLVGGALGPTLVRRVPPTVLRVVVALAGLALAVRLWLT</sequence>
<dbReference type="Proteomes" id="UP000655208">
    <property type="component" value="Unassembled WGS sequence"/>
</dbReference>
<feature type="transmembrane region" description="Helical" evidence="8">
    <location>
        <begin position="236"/>
        <end position="254"/>
    </location>
</feature>
<keyword evidence="4 8" id="KW-1003">Cell membrane</keyword>
<dbReference type="AlphaFoldDB" id="A0A917WGH8"/>
<proteinExistence type="inferred from homology"/>
<feature type="transmembrane region" description="Helical" evidence="8">
    <location>
        <begin position="183"/>
        <end position="202"/>
    </location>
</feature>
<evidence type="ECO:0000313" key="10">
    <source>
        <dbReference type="Proteomes" id="UP000655208"/>
    </source>
</evidence>
<name>A0A917WGH8_9ACTN</name>
<evidence type="ECO:0000256" key="7">
    <source>
        <dbReference type="ARBA" id="ARBA00023136"/>
    </source>
</evidence>
<dbReference type="InterPro" id="IPR002781">
    <property type="entry name" value="TM_pro_TauE-like"/>
</dbReference>
<feature type="transmembrane region" description="Helical" evidence="8">
    <location>
        <begin position="208"/>
        <end position="229"/>
    </location>
</feature>
<reference evidence="9" key="1">
    <citation type="journal article" date="2014" name="Int. J. Syst. Evol. Microbiol.">
        <title>Complete genome sequence of Corynebacterium casei LMG S-19264T (=DSM 44701T), isolated from a smear-ripened cheese.</title>
        <authorList>
            <consortium name="US DOE Joint Genome Institute (JGI-PGF)"/>
            <person name="Walter F."/>
            <person name="Albersmeier A."/>
            <person name="Kalinowski J."/>
            <person name="Ruckert C."/>
        </authorList>
    </citation>
    <scope>NUCLEOTIDE SEQUENCE</scope>
    <source>
        <strain evidence="9">CGMCC 4.7308</strain>
    </source>
</reference>
<dbReference type="PANTHER" id="PTHR30269">
    <property type="entry name" value="TRANSMEMBRANE PROTEIN YFCA"/>
    <property type="match status" value="1"/>
</dbReference>
<comment type="caution">
    <text evidence="9">The sequence shown here is derived from an EMBL/GenBank/DDBJ whole genome shotgun (WGS) entry which is preliminary data.</text>
</comment>